<dbReference type="Proteomes" id="UP000241208">
    <property type="component" value="Unassembled WGS sequence"/>
</dbReference>
<dbReference type="RefSeq" id="WP_107523583.1">
    <property type="nucleotide sequence ID" value="NZ_PYZR01000106.1"/>
</dbReference>
<name>A0A2T4LR81_9STAP</name>
<comment type="caution">
    <text evidence="1">The sequence shown here is derived from an EMBL/GenBank/DDBJ whole genome shotgun (WGS) entry which is preliminary data.</text>
</comment>
<dbReference type="InterPro" id="IPR003718">
    <property type="entry name" value="OsmC/Ohr_fam"/>
</dbReference>
<organism evidence="1 2">
    <name type="scientific">Staphylococcus cohnii</name>
    <dbReference type="NCBI Taxonomy" id="29382"/>
    <lineage>
        <taxon>Bacteria</taxon>
        <taxon>Bacillati</taxon>
        <taxon>Bacillota</taxon>
        <taxon>Bacilli</taxon>
        <taxon>Bacillales</taxon>
        <taxon>Staphylococcaceae</taxon>
        <taxon>Staphylococcus</taxon>
        <taxon>Staphylococcus cohnii species complex</taxon>
    </lineage>
</organism>
<dbReference type="InterPro" id="IPR036102">
    <property type="entry name" value="OsmC/Ohrsf"/>
</dbReference>
<gene>
    <name evidence="1" type="ORF">BUY34_09090</name>
</gene>
<dbReference type="AlphaFoldDB" id="A0A2T4LR81"/>
<evidence type="ECO:0000313" key="2">
    <source>
        <dbReference type="Proteomes" id="UP000241208"/>
    </source>
</evidence>
<evidence type="ECO:0008006" key="3">
    <source>
        <dbReference type="Google" id="ProtNLM"/>
    </source>
</evidence>
<accession>A0A2T4LR81</accession>
<dbReference type="SUPFAM" id="SSF82784">
    <property type="entry name" value="OsmC-like"/>
    <property type="match status" value="1"/>
</dbReference>
<dbReference type="Gene3D" id="3.30.300.20">
    <property type="match status" value="1"/>
</dbReference>
<reference evidence="1 2" key="1">
    <citation type="journal article" date="2016" name="Front. Microbiol.">
        <title>Comprehensive Phylogenetic Analysis of Bovine Non-aureus Staphylococci Species Based on Whole-Genome Sequencing.</title>
        <authorList>
            <person name="Naushad S."/>
            <person name="Barkema H.W."/>
            <person name="Luby C."/>
            <person name="Condas L.A."/>
            <person name="Nobrega D.B."/>
            <person name="Carson D.A."/>
            <person name="De Buck J."/>
        </authorList>
    </citation>
    <scope>NUCLEOTIDE SEQUENCE [LARGE SCALE GENOMIC DNA]</scope>
    <source>
        <strain evidence="1 2">SNUC 3829</strain>
    </source>
</reference>
<proteinExistence type="predicted"/>
<dbReference type="Pfam" id="PF02566">
    <property type="entry name" value="OsmC"/>
    <property type="match status" value="1"/>
</dbReference>
<evidence type="ECO:0000313" key="1">
    <source>
        <dbReference type="EMBL" id="PTF65852.1"/>
    </source>
</evidence>
<dbReference type="PANTHER" id="PTHR39624">
    <property type="entry name" value="PROTEIN INVOLVED IN RIMO-MEDIATED BETA-METHYLTHIOLATION OF RIBOSOMAL PROTEIN S12 YCAO"/>
    <property type="match status" value="1"/>
</dbReference>
<dbReference type="PANTHER" id="PTHR39624:SF2">
    <property type="entry name" value="OSMC-LIKE PROTEIN"/>
    <property type="match status" value="1"/>
</dbReference>
<protein>
    <recommendedName>
        <fullName evidence="3">OsmC family peroxiredoxin</fullName>
    </recommendedName>
</protein>
<dbReference type="InterPro" id="IPR015946">
    <property type="entry name" value="KH_dom-like_a/b"/>
</dbReference>
<dbReference type="EMBL" id="PYZR01000106">
    <property type="protein sequence ID" value="PTF65852.1"/>
    <property type="molecule type" value="Genomic_DNA"/>
</dbReference>
<sequence length="132" mass="14563">MKTKVTWNQEAMQIQNDEGIQVTGSAKPEESGYTPIELMSSSLGLCLFITISRIFERDQLELDLTQLSVTVDAVKAENGPSRIEQFVVDIELPAGLDSSYRKKIILSAEKACTIGNTLQKGAEINIQDLSKE</sequence>